<dbReference type="EMBL" id="GGEC01076852">
    <property type="protein sequence ID" value="MBX57336.1"/>
    <property type="molecule type" value="Transcribed_RNA"/>
</dbReference>
<sequence>MPKLTFCAVLFGERRFQMKKRIKDLCHGSLLNSVRKNGVKKSEIIIPTTHSTRYLQLKESIKITAEK</sequence>
<evidence type="ECO:0000313" key="1">
    <source>
        <dbReference type="EMBL" id="MBX57336.1"/>
    </source>
</evidence>
<name>A0A2P2PRH8_RHIMU</name>
<organism evidence="1">
    <name type="scientific">Rhizophora mucronata</name>
    <name type="common">Asiatic mangrove</name>
    <dbReference type="NCBI Taxonomy" id="61149"/>
    <lineage>
        <taxon>Eukaryota</taxon>
        <taxon>Viridiplantae</taxon>
        <taxon>Streptophyta</taxon>
        <taxon>Embryophyta</taxon>
        <taxon>Tracheophyta</taxon>
        <taxon>Spermatophyta</taxon>
        <taxon>Magnoliopsida</taxon>
        <taxon>eudicotyledons</taxon>
        <taxon>Gunneridae</taxon>
        <taxon>Pentapetalae</taxon>
        <taxon>rosids</taxon>
        <taxon>fabids</taxon>
        <taxon>Malpighiales</taxon>
        <taxon>Rhizophoraceae</taxon>
        <taxon>Rhizophora</taxon>
    </lineage>
</organism>
<protein>
    <submittedName>
        <fullName evidence="1">Uncharacterized protein</fullName>
    </submittedName>
</protein>
<proteinExistence type="predicted"/>
<reference evidence="1" key="1">
    <citation type="submission" date="2018-02" db="EMBL/GenBank/DDBJ databases">
        <title>Rhizophora mucronata_Transcriptome.</title>
        <authorList>
            <person name="Meera S.P."/>
            <person name="Sreeshan A."/>
            <person name="Augustine A."/>
        </authorList>
    </citation>
    <scope>NUCLEOTIDE SEQUENCE</scope>
    <source>
        <tissue evidence="1">Leaf</tissue>
    </source>
</reference>
<accession>A0A2P2PRH8</accession>
<dbReference type="AlphaFoldDB" id="A0A2P2PRH8"/>